<name>A0ABS7G9Y5_9BACT</name>
<feature type="transmembrane region" description="Helical" evidence="1">
    <location>
        <begin position="257"/>
        <end position="278"/>
    </location>
</feature>
<feature type="transmembrane region" description="Helical" evidence="1">
    <location>
        <begin position="14"/>
        <end position="36"/>
    </location>
</feature>
<sequence length="494" mass="56741">MKKLKKGVMLLHRYLGFVLSLLFVCWFLSGFVMMYASYPTMKYHQRLQQLPAVRLGACRLTPQQAMVTAGITDTVRSMRIGMLLDRPVYRMITQKNQHLTVFADSGTVLREVDTALAAKVATAFVNNSSRPQRIETLSQIDQWMAAHRSQGYLPQVHRCEMDDAAGTYVYVSVYTGEAVQKLNGRQRFWAWLGPVPHWIYPTVLIRNRQVWSQVVIWVSLIGCVMCLSGIIMGIIRYKRKRGNGLDFSPYKKRWFRYHHYTGFVFGLFVFTWVLSGLFSMGPLAIGPDSARQLAERNVLSGAWVDVAGYQLSPAQAMERLGKTVTVKELQMISILGRPYYLAYEDGMHTCLLAADETDTQPFRYYPVAPLLAAVKGFQQNYSVRSAEVLERYDDYYYARAFDKRLPVLRVSFDNPEKTSYYIDLATGQLALKHEKGSRVERWLYHGLHSFDFSFLVYKRPLWDIVVLVLLTGGTLVSITGLVLTWKWCRRKVNS</sequence>
<dbReference type="EMBL" id="JAICCF010000002">
    <property type="protein sequence ID" value="MBW8684477.1"/>
    <property type="molecule type" value="Genomic_DNA"/>
</dbReference>
<dbReference type="Proteomes" id="UP000812961">
    <property type="component" value="Unassembled WGS sequence"/>
</dbReference>
<feature type="transmembrane region" description="Helical" evidence="1">
    <location>
        <begin position="214"/>
        <end position="237"/>
    </location>
</feature>
<evidence type="ECO:0000256" key="1">
    <source>
        <dbReference type="SAM" id="Phobius"/>
    </source>
</evidence>
<gene>
    <name evidence="2" type="ORF">K1Y79_09045</name>
</gene>
<comment type="caution">
    <text evidence="2">The sequence shown here is derived from an EMBL/GenBank/DDBJ whole genome shotgun (WGS) entry which is preliminary data.</text>
</comment>
<evidence type="ECO:0000313" key="3">
    <source>
        <dbReference type="Proteomes" id="UP000812961"/>
    </source>
</evidence>
<dbReference type="InterPro" id="IPR005625">
    <property type="entry name" value="PepSY-ass_TM"/>
</dbReference>
<keyword evidence="1" id="KW-1133">Transmembrane helix</keyword>
<organism evidence="2 3">
    <name type="scientific">Chitinophaga rhizophila</name>
    <dbReference type="NCBI Taxonomy" id="2866212"/>
    <lineage>
        <taxon>Bacteria</taxon>
        <taxon>Pseudomonadati</taxon>
        <taxon>Bacteroidota</taxon>
        <taxon>Chitinophagia</taxon>
        <taxon>Chitinophagales</taxon>
        <taxon>Chitinophagaceae</taxon>
        <taxon>Chitinophaga</taxon>
    </lineage>
</organism>
<dbReference type="RefSeq" id="WP_220249697.1">
    <property type="nucleotide sequence ID" value="NZ_JAICCF010000002.1"/>
</dbReference>
<proteinExistence type="predicted"/>
<dbReference type="PANTHER" id="PTHR34219:SF6">
    <property type="entry name" value="BLR3280 PROTEIN"/>
    <property type="match status" value="1"/>
</dbReference>
<keyword evidence="1" id="KW-0472">Membrane</keyword>
<feature type="transmembrane region" description="Helical" evidence="1">
    <location>
        <begin position="464"/>
        <end position="485"/>
    </location>
</feature>
<dbReference type="PANTHER" id="PTHR34219">
    <property type="entry name" value="IRON-REGULATED INNER MEMBRANE PROTEIN-RELATED"/>
    <property type="match status" value="1"/>
</dbReference>
<reference evidence="2 3" key="1">
    <citation type="submission" date="2021-08" db="EMBL/GenBank/DDBJ databases">
        <title>The genome sequence of Chitinophaga sp. B61.</title>
        <authorList>
            <person name="Zhang X."/>
        </authorList>
    </citation>
    <scope>NUCLEOTIDE SEQUENCE [LARGE SCALE GENOMIC DNA]</scope>
    <source>
        <strain evidence="2 3">B61</strain>
    </source>
</reference>
<keyword evidence="1" id="KW-0812">Transmembrane</keyword>
<accession>A0ABS7G9Y5</accession>
<evidence type="ECO:0000313" key="2">
    <source>
        <dbReference type="EMBL" id="MBW8684477.1"/>
    </source>
</evidence>
<protein>
    <submittedName>
        <fullName evidence="2">PepSY domain-containing protein</fullName>
    </submittedName>
</protein>
<keyword evidence="3" id="KW-1185">Reference proteome</keyword>
<dbReference type="Pfam" id="PF03929">
    <property type="entry name" value="PepSY_TM"/>
    <property type="match status" value="1"/>
</dbReference>